<evidence type="ECO:0008006" key="2">
    <source>
        <dbReference type="Google" id="ProtNLM"/>
    </source>
</evidence>
<name>A0A0F9RHC7_9ZZZZ</name>
<organism evidence="1">
    <name type="scientific">marine sediment metagenome</name>
    <dbReference type="NCBI Taxonomy" id="412755"/>
    <lineage>
        <taxon>unclassified sequences</taxon>
        <taxon>metagenomes</taxon>
        <taxon>ecological metagenomes</taxon>
    </lineage>
</organism>
<dbReference type="InterPro" id="IPR011990">
    <property type="entry name" value="TPR-like_helical_dom_sf"/>
</dbReference>
<sequence length="227" mass="26152">MGELQVKEKSKELILIKQLIDDGKNDKAAQVMKDFEETSELTLHEIVLCHLLKCELLFQQGPYEDLVKVAEQTYKESLELGKSLFSVDALYFKTLALIYLYRIEEASDTITQGEELLKTLPNKLSMDYKKRKARLVFVKGVSYNKFYNQNGDVDIALEHFYQSLALQEEVGDKEEISLSLQGIIFNLGNLKGETDKALKYVERFLALVEKKEFKNKYKIAYGLTNVQ</sequence>
<accession>A0A0F9RHC7</accession>
<evidence type="ECO:0000313" key="1">
    <source>
        <dbReference type="EMBL" id="KKN55875.1"/>
    </source>
</evidence>
<feature type="non-terminal residue" evidence="1">
    <location>
        <position position="227"/>
    </location>
</feature>
<reference evidence="1" key="1">
    <citation type="journal article" date="2015" name="Nature">
        <title>Complex archaea that bridge the gap between prokaryotes and eukaryotes.</title>
        <authorList>
            <person name="Spang A."/>
            <person name="Saw J.H."/>
            <person name="Jorgensen S.L."/>
            <person name="Zaremba-Niedzwiedzka K."/>
            <person name="Martijn J."/>
            <person name="Lind A.E."/>
            <person name="van Eijk R."/>
            <person name="Schleper C."/>
            <person name="Guy L."/>
            <person name="Ettema T.J."/>
        </authorList>
    </citation>
    <scope>NUCLEOTIDE SEQUENCE</scope>
</reference>
<dbReference type="EMBL" id="LAZR01000868">
    <property type="protein sequence ID" value="KKN55875.1"/>
    <property type="molecule type" value="Genomic_DNA"/>
</dbReference>
<dbReference type="Gene3D" id="1.25.40.10">
    <property type="entry name" value="Tetratricopeptide repeat domain"/>
    <property type="match status" value="1"/>
</dbReference>
<protein>
    <recommendedName>
        <fullName evidence="2">MalT-like TPR region domain-containing protein</fullName>
    </recommendedName>
</protein>
<dbReference type="AlphaFoldDB" id="A0A0F9RHC7"/>
<gene>
    <name evidence="1" type="ORF">LCGC14_0578160</name>
</gene>
<comment type="caution">
    <text evidence="1">The sequence shown here is derived from an EMBL/GenBank/DDBJ whole genome shotgun (WGS) entry which is preliminary data.</text>
</comment>
<proteinExistence type="predicted"/>